<dbReference type="Pfam" id="PF14840">
    <property type="entry name" value="DNA_pol3_delt_C"/>
    <property type="match status" value="1"/>
</dbReference>
<evidence type="ECO:0000256" key="2">
    <source>
        <dbReference type="ARBA" id="ARBA00017703"/>
    </source>
</evidence>
<dbReference type="GO" id="GO:0006261">
    <property type="term" value="P:DNA-templated DNA replication"/>
    <property type="evidence" value="ECO:0007669"/>
    <property type="project" value="TreeGrafter"/>
</dbReference>
<organism evidence="12 13">
    <name type="scientific">Vibrio inusitatus NBRC 102082</name>
    <dbReference type="NCBI Taxonomy" id="1219070"/>
    <lineage>
        <taxon>Bacteria</taxon>
        <taxon>Pseudomonadati</taxon>
        <taxon>Pseudomonadota</taxon>
        <taxon>Gammaproteobacteria</taxon>
        <taxon>Vibrionales</taxon>
        <taxon>Vibrionaceae</taxon>
        <taxon>Vibrio</taxon>
    </lineage>
</organism>
<evidence type="ECO:0000259" key="11">
    <source>
        <dbReference type="Pfam" id="PF14840"/>
    </source>
</evidence>
<dbReference type="Proteomes" id="UP000318717">
    <property type="component" value="Unassembled WGS sequence"/>
</dbReference>
<evidence type="ECO:0000256" key="7">
    <source>
        <dbReference type="ARBA" id="ARBA00034754"/>
    </source>
</evidence>
<reference evidence="12 13" key="1">
    <citation type="submission" date="2019-06" db="EMBL/GenBank/DDBJ databases">
        <title>Whole genome shotgun sequence of Vibrio inusitatus NBRC 102082.</title>
        <authorList>
            <person name="Hosoyama A."/>
            <person name="Uohara A."/>
            <person name="Ohji S."/>
            <person name="Ichikawa N."/>
        </authorList>
    </citation>
    <scope>NUCLEOTIDE SEQUENCE [LARGE SCALE GENOMIC DNA]</scope>
    <source>
        <strain evidence="12 13">NBRC 102082</strain>
    </source>
</reference>
<dbReference type="EMBL" id="BJLF01000008">
    <property type="protein sequence ID" value="GEA51194.1"/>
    <property type="molecule type" value="Genomic_DNA"/>
</dbReference>
<dbReference type="PANTHER" id="PTHR34388:SF1">
    <property type="entry name" value="DNA POLYMERASE III SUBUNIT DELTA"/>
    <property type="match status" value="1"/>
</dbReference>
<evidence type="ECO:0000256" key="1">
    <source>
        <dbReference type="ARBA" id="ARBA00012417"/>
    </source>
</evidence>
<keyword evidence="6" id="KW-0239">DNA-directed DNA polymerase</keyword>
<protein>
    <recommendedName>
        <fullName evidence="2 9">DNA polymerase III subunit delta</fullName>
        <ecNumber evidence="1 9">2.7.7.7</ecNumber>
    </recommendedName>
</protein>
<comment type="catalytic activity">
    <reaction evidence="8">
        <text>DNA(n) + a 2'-deoxyribonucleoside 5'-triphosphate = DNA(n+1) + diphosphate</text>
        <dbReference type="Rhea" id="RHEA:22508"/>
        <dbReference type="Rhea" id="RHEA-COMP:17339"/>
        <dbReference type="Rhea" id="RHEA-COMP:17340"/>
        <dbReference type="ChEBI" id="CHEBI:33019"/>
        <dbReference type="ChEBI" id="CHEBI:61560"/>
        <dbReference type="ChEBI" id="CHEBI:173112"/>
        <dbReference type="EC" id="2.7.7.7"/>
    </reaction>
</comment>
<dbReference type="PANTHER" id="PTHR34388">
    <property type="entry name" value="DNA POLYMERASE III SUBUNIT DELTA"/>
    <property type="match status" value="1"/>
</dbReference>
<dbReference type="GO" id="GO:0009360">
    <property type="term" value="C:DNA polymerase III complex"/>
    <property type="evidence" value="ECO:0007669"/>
    <property type="project" value="UniProtKB-UniRule"/>
</dbReference>
<keyword evidence="13" id="KW-1185">Reference proteome</keyword>
<dbReference type="CDD" id="cd18138">
    <property type="entry name" value="HLD_clamp_pol_III_delta"/>
    <property type="match status" value="1"/>
</dbReference>
<evidence type="ECO:0000313" key="12">
    <source>
        <dbReference type="EMBL" id="GEA51194.1"/>
    </source>
</evidence>
<dbReference type="Gene3D" id="1.20.272.10">
    <property type="match status" value="1"/>
</dbReference>
<comment type="caution">
    <text evidence="12">The sequence shown here is derived from an EMBL/GenBank/DDBJ whole genome shotgun (WGS) entry which is preliminary data.</text>
</comment>
<sequence>MRIFADKLASTLKRQLHPVYLLFGAEPLLIQESRDQIEHKAKSEGFSEVFRFSITAQTDWNEVFDACNSMSLFAEKKILQLELPESGTNQAITKELLNLHQILNPDVMLIVSGSKLTKAQENAKWFKALNSNGLWVSCLTPDIHRLPQFVLQRCHQLGLKPDTEAVQMLAQWHEGNLLALSQSLEKLCLLYPDGVLTLVRIESALSRHNHFTAFNWIDAMLEGKAKRSQRILRELHGEGVEAVILLRTLQKELNTLMSYKQELTSKNLQQVFDQYRVWNNKRPLYTAALNRHTPTTLYSMVCTLADAEHTVKTDYDNSVWPILTQLTLDMSMPRNA</sequence>
<dbReference type="Gene3D" id="3.40.50.300">
    <property type="entry name" value="P-loop containing nucleotide triphosphate hydrolases"/>
    <property type="match status" value="1"/>
</dbReference>
<feature type="domain" description="DNA polymerase III subunit delta C-terminal" evidence="11">
    <location>
        <begin position="214"/>
        <end position="328"/>
    </location>
</feature>
<accession>A0A4Y3HY55</accession>
<dbReference type="InterPro" id="IPR027417">
    <property type="entry name" value="P-loop_NTPase"/>
</dbReference>
<dbReference type="InterPro" id="IPR010372">
    <property type="entry name" value="DNA_pol3_delta_N"/>
</dbReference>
<name>A0A4Y3HY55_9VIBR</name>
<dbReference type="RefSeq" id="WP_141345516.1">
    <property type="nucleotide sequence ID" value="NZ_BJLF01000008.1"/>
</dbReference>
<dbReference type="OrthoDB" id="9770982at2"/>
<dbReference type="SUPFAM" id="SSF48019">
    <property type="entry name" value="post-AAA+ oligomerization domain-like"/>
    <property type="match status" value="1"/>
</dbReference>
<evidence type="ECO:0000256" key="9">
    <source>
        <dbReference type="NCBIfam" id="TIGR01128"/>
    </source>
</evidence>
<evidence type="ECO:0000256" key="5">
    <source>
        <dbReference type="ARBA" id="ARBA00022705"/>
    </source>
</evidence>
<evidence type="ECO:0000256" key="4">
    <source>
        <dbReference type="ARBA" id="ARBA00022695"/>
    </source>
</evidence>
<evidence type="ECO:0000256" key="8">
    <source>
        <dbReference type="ARBA" id="ARBA00049244"/>
    </source>
</evidence>
<proteinExistence type="inferred from homology"/>
<dbReference type="SUPFAM" id="SSF52540">
    <property type="entry name" value="P-loop containing nucleoside triphosphate hydrolases"/>
    <property type="match status" value="1"/>
</dbReference>
<evidence type="ECO:0000256" key="3">
    <source>
        <dbReference type="ARBA" id="ARBA00022679"/>
    </source>
</evidence>
<dbReference type="InterPro" id="IPR008921">
    <property type="entry name" value="DNA_pol3_clamp-load_cplx_C"/>
</dbReference>
<evidence type="ECO:0000313" key="13">
    <source>
        <dbReference type="Proteomes" id="UP000318717"/>
    </source>
</evidence>
<dbReference type="GO" id="GO:0003887">
    <property type="term" value="F:DNA-directed DNA polymerase activity"/>
    <property type="evidence" value="ECO:0007669"/>
    <property type="project" value="UniProtKB-UniRule"/>
</dbReference>
<dbReference type="Pfam" id="PF06144">
    <property type="entry name" value="DNA_pol3_delta"/>
    <property type="match status" value="1"/>
</dbReference>
<dbReference type="NCBIfam" id="TIGR01128">
    <property type="entry name" value="holA"/>
    <property type="match status" value="1"/>
</dbReference>
<dbReference type="AlphaFoldDB" id="A0A4Y3HY55"/>
<gene>
    <name evidence="12" type="primary">holA</name>
    <name evidence="12" type="ORF">VIN01S_19980</name>
</gene>
<comment type="similarity">
    <text evidence="7">Belongs to the DNA polymerase HolA subunit family.</text>
</comment>
<dbReference type="GO" id="GO:0003677">
    <property type="term" value="F:DNA binding"/>
    <property type="evidence" value="ECO:0007669"/>
    <property type="project" value="InterPro"/>
</dbReference>
<dbReference type="EC" id="2.7.7.7" evidence="1 9"/>
<dbReference type="Gene3D" id="1.10.8.60">
    <property type="match status" value="1"/>
</dbReference>
<evidence type="ECO:0000259" key="10">
    <source>
        <dbReference type="Pfam" id="PF06144"/>
    </source>
</evidence>
<keyword evidence="4" id="KW-0548">Nucleotidyltransferase</keyword>
<keyword evidence="5" id="KW-0235">DNA replication</keyword>
<evidence type="ECO:0000256" key="6">
    <source>
        <dbReference type="ARBA" id="ARBA00022932"/>
    </source>
</evidence>
<feature type="domain" description="DNA polymerase III delta N-terminal" evidence="10">
    <location>
        <begin position="20"/>
        <end position="138"/>
    </location>
</feature>
<keyword evidence="3" id="KW-0808">Transferase</keyword>
<dbReference type="InterPro" id="IPR032780">
    <property type="entry name" value="DNA_pol3_delt_C"/>
</dbReference>
<dbReference type="InterPro" id="IPR005790">
    <property type="entry name" value="DNA_polIII_delta"/>
</dbReference>